<proteinExistence type="predicted"/>
<feature type="region of interest" description="Disordered" evidence="1">
    <location>
        <begin position="26"/>
        <end position="94"/>
    </location>
</feature>
<accession>A0AAV4C9I8</accession>
<feature type="compositionally biased region" description="Polar residues" evidence="1">
    <location>
        <begin position="26"/>
        <end position="36"/>
    </location>
</feature>
<dbReference type="EMBL" id="BLXT01006160">
    <property type="protein sequence ID" value="GFO29391.1"/>
    <property type="molecule type" value="Genomic_DNA"/>
</dbReference>
<sequence length="94" mass="11201">MKLHAFVVFDVQWRAIISDIHLPERAQQQTMNQHYRVTSKRSVEKSPHTGENNQRHLAQLSTKHWNQQRDRSRGPFPTPWRRKVEREMSNSGKA</sequence>
<dbReference type="AlphaFoldDB" id="A0AAV4C9I8"/>
<evidence type="ECO:0000313" key="2">
    <source>
        <dbReference type="EMBL" id="GFO29391.1"/>
    </source>
</evidence>
<organism evidence="2 3">
    <name type="scientific">Plakobranchus ocellatus</name>
    <dbReference type="NCBI Taxonomy" id="259542"/>
    <lineage>
        <taxon>Eukaryota</taxon>
        <taxon>Metazoa</taxon>
        <taxon>Spiralia</taxon>
        <taxon>Lophotrochozoa</taxon>
        <taxon>Mollusca</taxon>
        <taxon>Gastropoda</taxon>
        <taxon>Heterobranchia</taxon>
        <taxon>Euthyneura</taxon>
        <taxon>Panpulmonata</taxon>
        <taxon>Sacoglossa</taxon>
        <taxon>Placobranchoidea</taxon>
        <taxon>Plakobranchidae</taxon>
        <taxon>Plakobranchus</taxon>
    </lineage>
</organism>
<protein>
    <submittedName>
        <fullName evidence="2">Uncharacterized protein</fullName>
    </submittedName>
</protein>
<reference evidence="2 3" key="1">
    <citation type="journal article" date="2021" name="Elife">
        <title>Chloroplast acquisition without the gene transfer in kleptoplastic sea slugs, Plakobranchus ocellatus.</title>
        <authorList>
            <person name="Maeda T."/>
            <person name="Takahashi S."/>
            <person name="Yoshida T."/>
            <person name="Shimamura S."/>
            <person name="Takaki Y."/>
            <person name="Nagai Y."/>
            <person name="Toyoda A."/>
            <person name="Suzuki Y."/>
            <person name="Arimoto A."/>
            <person name="Ishii H."/>
            <person name="Satoh N."/>
            <person name="Nishiyama T."/>
            <person name="Hasebe M."/>
            <person name="Maruyama T."/>
            <person name="Minagawa J."/>
            <person name="Obokata J."/>
            <person name="Shigenobu S."/>
        </authorList>
    </citation>
    <scope>NUCLEOTIDE SEQUENCE [LARGE SCALE GENOMIC DNA]</scope>
</reference>
<evidence type="ECO:0000256" key="1">
    <source>
        <dbReference type="SAM" id="MobiDB-lite"/>
    </source>
</evidence>
<dbReference type="Proteomes" id="UP000735302">
    <property type="component" value="Unassembled WGS sequence"/>
</dbReference>
<keyword evidence="3" id="KW-1185">Reference proteome</keyword>
<feature type="compositionally biased region" description="Polar residues" evidence="1">
    <location>
        <begin position="49"/>
        <end position="65"/>
    </location>
</feature>
<name>A0AAV4C9I8_9GAST</name>
<evidence type="ECO:0000313" key="3">
    <source>
        <dbReference type="Proteomes" id="UP000735302"/>
    </source>
</evidence>
<comment type="caution">
    <text evidence="2">The sequence shown here is derived from an EMBL/GenBank/DDBJ whole genome shotgun (WGS) entry which is preliminary data.</text>
</comment>
<gene>
    <name evidence="2" type="ORF">PoB_005589600</name>
</gene>